<sequence length="102" mass="11903">MTVAGSGDKMKPYREHEGESWRKLQNAWTVCTIKLLNSVFHISRSEVVVGIPEDYQLLHVICPWWYCESCEHKLKTNKTSHWANLQLKMAVAGPKEKMKPYR</sequence>
<name>A0AAE1LTD0_9NEOP</name>
<gene>
    <name evidence="1" type="ORF">KUF71_010664</name>
</gene>
<dbReference type="EMBL" id="JAHWGI010001431">
    <property type="protein sequence ID" value="KAK3931896.1"/>
    <property type="molecule type" value="Genomic_DNA"/>
</dbReference>
<evidence type="ECO:0000313" key="2">
    <source>
        <dbReference type="Proteomes" id="UP001219518"/>
    </source>
</evidence>
<dbReference type="Proteomes" id="UP001219518">
    <property type="component" value="Unassembled WGS sequence"/>
</dbReference>
<comment type="caution">
    <text evidence="1">The sequence shown here is derived from an EMBL/GenBank/DDBJ whole genome shotgun (WGS) entry which is preliminary data.</text>
</comment>
<reference evidence="1" key="2">
    <citation type="journal article" date="2023" name="BMC Genomics">
        <title>Pest status, molecular evolution, and epigenetic factors derived from the genome assembly of Frankliniella fusca, a thysanopteran phytovirus vector.</title>
        <authorList>
            <person name="Catto M.A."/>
            <person name="Labadie P.E."/>
            <person name="Jacobson A.L."/>
            <person name="Kennedy G.G."/>
            <person name="Srinivasan R."/>
            <person name="Hunt B.G."/>
        </authorList>
    </citation>
    <scope>NUCLEOTIDE SEQUENCE</scope>
    <source>
        <strain evidence="1">PL_HMW_Pooled</strain>
    </source>
</reference>
<accession>A0AAE1LTD0</accession>
<proteinExistence type="predicted"/>
<organism evidence="1 2">
    <name type="scientific">Frankliniella fusca</name>
    <dbReference type="NCBI Taxonomy" id="407009"/>
    <lineage>
        <taxon>Eukaryota</taxon>
        <taxon>Metazoa</taxon>
        <taxon>Ecdysozoa</taxon>
        <taxon>Arthropoda</taxon>
        <taxon>Hexapoda</taxon>
        <taxon>Insecta</taxon>
        <taxon>Pterygota</taxon>
        <taxon>Neoptera</taxon>
        <taxon>Paraneoptera</taxon>
        <taxon>Thysanoptera</taxon>
        <taxon>Terebrantia</taxon>
        <taxon>Thripoidea</taxon>
        <taxon>Thripidae</taxon>
        <taxon>Frankliniella</taxon>
    </lineage>
</organism>
<protein>
    <submittedName>
        <fullName evidence="1">Chloroplast envelope membrane protein</fullName>
    </submittedName>
</protein>
<keyword evidence="2" id="KW-1185">Reference proteome</keyword>
<dbReference type="AlphaFoldDB" id="A0AAE1LTD0"/>
<reference evidence="1" key="1">
    <citation type="submission" date="2021-07" db="EMBL/GenBank/DDBJ databases">
        <authorList>
            <person name="Catto M.A."/>
            <person name="Jacobson A."/>
            <person name="Kennedy G."/>
            <person name="Labadie P."/>
            <person name="Hunt B.G."/>
            <person name="Srinivasan R."/>
        </authorList>
    </citation>
    <scope>NUCLEOTIDE SEQUENCE</scope>
    <source>
        <strain evidence="1">PL_HMW_Pooled</strain>
        <tissue evidence="1">Head</tissue>
    </source>
</reference>
<evidence type="ECO:0000313" key="1">
    <source>
        <dbReference type="EMBL" id="KAK3931896.1"/>
    </source>
</evidence>